<evidence type="ECO:0000313" key="2">
    <source>
        <dbReference type="EMBL" id="PKC53183.1"/>
    </source>
</evidence>
<proteinExistence type="predicted"/>
<reference evidence="1 4" key="1">
    <citation type="submission" date="2017-10" db="EMBL/GenBank/DDBJ databases">
        <title>Extensive intraspecific genome diversity in a model arbuscular mycorrhizal fungus.</title>
        <authorList>
            <person name="Chen E.C.H."/>
            <person name="Morin E."/>
            <person name="Baudet D."/>
            <person name="Noel J."/>
            <person name="Ndikumana S."/>
            <person name="Charron P."/>
            <person name="St-Onge C."/>
            <person name="Giorgi J."/>
            <person name="Grigoriev I.V."/>
            <person name="Roux C."/>
            <person name="Martin F.M."/>
            <person name="Corradi N."/>
        </authorList>
    </citation>
    <scope>NUCLEOTIDE SEQUENCE [LARGE SCALE GENOMIC DNA]</scope>
    <source>
        <strain evidence="1 4">A1</strain>
    </source>
</reference>
<dbReference type="AlphaFoldDB" id="A0A2N0QQ42"/>
<dbReference type="VEuPathDB" id="FungiDB:RhiirA1_479825"/>
<dbReference type="EMBL" id="LLXH01004378">
    <property type="protein sequence ID" value="PKC53310.1"/>
    <property type="molecule type" value="Genomic_DNA"/>
</dbReference>
<accession>A0A2N0QQ42</accession>
<gene>
    <name evidence="3" type="ORF">RhiirA1_479553</name>
    <name evidence="2" type="ORF">RhiirA1_479825</name>
    <name evidence="1" type="ORF">RhiirA1_479873</name>
</gene>
<organism evidence="1 4">
    <name type="scientific">Rhizophagus irregularis</name>
    <dbReference type="NCBI Taxonomy" id="588596"/>
    <lineage>
        <taxon>Eukaryota</taxon>
        <taxon>Fungi</taxon>
        <taxon>Fungi incertae sedis</taxon>
        <taxon>Mucoromycota</taxon>
        <taxon>Glomeromycotina</taxon>
        <taxon>Glomeromycetes</taxon>
        <taxon>Glomerales</taxon>
        <taxon>Glomeraceae</taxon>
        <taxon>Rhizophagus</taxon>
    </lineage>
</organism>
<dbReference type="VEuPathDB" id="FungiDB:RhiirA1_479553"/>
<evidence type="ECO:0000313" key="4">
    <source>
        <dbReference type="Proteomes" id="UP000232688"/>
    </source>
</evidence>
<dbReference type="Proteomes" id="UP000232688">
    <property type="component" value="Unassembled WGS sequence"/>
</dbReference>
<evidence type="ECO:0000313" key="3">
    <source>
        <dbReference type="EMBL" id="PKC53310.1"/>
    </source>
</evidence>
<dbReference type="VEuPathDB" id="FungiDB:RhiirA1_479873"/>
<protein>
    <submittedName>
        <fullName evidence="1">Uncharacterized protein</fullName>
    </submittedName>
</protein>
<dbReference type="EMBL" id="LLXH01004587">
    <property type="protein sequence ID" value="PKC53161.1"/>
    <property type="molecule type" value="Genomic_DNA"/>
</dbReference>
<evidence type="ECO:0000313" key="1">
    <source>
        <dbReference type="EMBL" id="PKC53161.1"/>
    </source>
</evidence>
<comment type="caution">
    <text evidence="1">The sequence shown here is derived from an EMBL/GenBank/DDBJ whole genome shotgun (WGS) entry which is preliminary data.</text>
</comment>
<name>A0A2N0QQ42_9GLOM</name>
<reference evidence="1 4" key="2">
    <citation type="submission" date="2017-10" db="EMBL/GenBank/DDBJ databases">
        <title>Genome analyses suggest a sexual origin of heterokaryosis in a supposedly ancient asexual fungus.</title>
        <authorList>
            <person name="Corradi N."/>
            <person name="Sedzielewska K."/>
            <person name="Noel J."/>
            <person name="Charron P."/>
            <person name="Farinelli L."/>
            <person name="Marton T."/>
            <person name="Kruger M."/>
            <person name="Pelin A."/>
            <person name="Brachmann A."/>
            <person name="Corradi N."/>
        </authorList>
    </citation>
    <scope>NUCLEOTIDE SEQUENCE [LARGE SCALE GENOMIC DNA]</scope>
    <source>
        <strain evidence="1 4">A1</strain>
    </source>
</reference>
<dbReference type="EMBL" id="LLXH01004560">
    <property type="protein sequence ID" value="PKC53183.1"/>
    <property type="molecule type" value="Genomic_DNA"/>
</dbReference>
<sequence length="53" mass="6184">MESLHEWSKQFKCDTLYCCYLHILVEIDDLRTMGFLMGNARSSGILKNIECKV</sequence>